<dbReference type="PANTHER" id="PTHR44791">
    <property type="entry name" value="TELOMERASE PROTEIN COMPONENT 1 TEP1"/>
    <property type="match status" value="1"/>
</dbReference>
<proteinExistence type="predicted"/>
<dbReference type="OrthoDB" id="27537at2759"/>
<evidence type="ECO:0000256" key="3">
    <source>
        <dbReference type="SAM" id="MobiDB-lite"/>
    </source>
</evidence>
<accession>A0A8J2SER1</accession>
<dbReference type="GO" id="GO:0005697">
    <property type="term" value="C:telomerase holoenzyme complex"/>
    <property type="evidence" value="ECO:0007669"/>
    <property type="project" value="TreeGrafter"/>
</dbReference>
<evidence type="ECO:0000313" key="5">
    <source>
        <dbReference type="EMBL" id="CAH0364232.1"/>
    </source>
</evidence>
<dbReference type="InterPro" id="IPR036322">
    <property type="entry name" value="WD40_repeat_dom_sf"/>
</dbReference>
<dbReference type="InterPro" id="IPR052652">
    <property type="entry name" value="Telomerase_Complex_Comp"/>
</dbReference>
<dbReference type="Pfam" id="PF00400">
    <property type="entry name" value="WD40"/>
    <property type="match status" value="1"/>
</dbReference>
<dbReference type="InterPro" id="IPR015943">
    <property type="entry name" value="WD40/YVTN_repeat-like_dom_sf"/>
</dbReference>
<dbReference type="GO" id="GO:0000722">
    <property type="term" value="P:telomere maintenance via recombination"/>
    <property type="evidence" value="ECO:0007669"/>
    <property type="project" value="TreeGrafter"/>
</dbReference>
<dbReference type="InterPro" id="IPR001680">
    <property type="entry name" value="WD40_rpt"/>
</dbReference>
<organism evidence="5 6">
    <name type="scientific">Pelagomonas calceolata</name>
    <dbReference type="NCBI Taxonomy" id="35677"/>
    <lineage>
        <taxon>Eukaryota</taxon>
        <taxon>Sar</taxon>
        <taxon>Stramenopiles</taxon>
        <taxon>Ochrophyta</taxon>
        <taxon>Pelagophyceae</taxon>
        <taxon>Pelagomonadales</taxon>
        <taxon>Pelagomonadaceae</taxon>
        <taxon>Pelagomonas</taxon>
    </lineage>
</organism>
<dbReference type="Gene3D" id="2.130.10.10">
    <property type="entry name" value="YVTN repeat-like/Quinoprotein amine dehydrogenase"/>
    <property type="match status" value="4"/>
</dbReference>
<dbReference type="PROSITE" id="PS50294">
    <property type="entry name" value="WD_REPEATS_REGION"/>
    <property type="match status" value="1"/>
</dbReference>
<evidence type="ECO:0000256" key="1">
    <source>
        <dbReference type="ARBA" id="ARBA00022737"/>
    </source>
</evidence>
<keyword evidence="2" id="KW-0853">WD repeat</keyword>
<dbReference type="EMBL" id="CAKKNE010000001">
    <property type="protein sequence ID" value="CAH0364232.1"/>
    <property type="molecule type" value="Genomic_DNA"/>
</dbReference>
<evidence type="ECO:0000256" key="2">
    <source>
        <dbReference type="PROSITE-ProRule" id="PRU00221"/>
    </source>
</evidence>
<dbReference type="AlphaFoldDB" id="A0A8J2SER1"/>
<protein>
    <recommendedName>
        <fullName evidence="4">Nephrocystin 3-like N-terminal domain-containing protein</fullName>
    </recommendedName>
</protein>
<dbReference type="GO" id="GO:0003720">
    <property type="term" value="F:telomerase activity"/>
    <property type="evidence" value="ECO:0007669"/>
    <property type="project" value="TreeGrafter"/>
</dbReference>
<feature type="repeat" description="WD" evidence="2">
    <location>
        <begin position="822"/>
        <end position="854"/>
    </location>
</feature>
<gene>
    <name evidence="5" type="ORF">PECAL_1P05860</name>
</gene>
<dbReference type="InterPro" id="IPR027417">
    <property type="entry name" value="P-loop_NTPase"/>
</dbReference>
<evidence type="ECO:0000313" key="6">
    <source>
        <dbReference type="Proteomes" id="UP000789595"/>
    </source>
</evidence>
<dbReference type="Gene3D" id="3.40.50.300">
    <property type="entry name" value="P-loop containing nucleotide triphosphate hydrolases"/>
    <property type="match status" value="1"/>
</dbReference>
<keyword evidence="1" id="KW-0677">Repeat</keyword>
<reference evidence="5" key="1">
    <citation type="submission" date="2021-11" db="EMBL/GenBank/DDBJ databases">
        <authorList>
            <consortium name="Genoscope - CEA"/>
            <person name="William W."/>
        </authorList>
    </citation>
    <scope>NUCLEOTIDE SEQUENCE</scope>
</reference>
<feature type="domain" description="Nephrocystin 3-like N-terminal" evidence="4">
    <location>
        <begin position="53"/>
        <end position="167"/>
    </location>
</feature>
<dbReference type="SMART" id="SM00320">
    <property type="entry name" value="WD40"/>
    <property type="match status" value="8"/>
</dbReference>
<sequence>MGSGASTEQGQAAPAIIDGEAAILERAGGVLLPRDDLYEALKAKLNGADRPVAVVAPSGSGKSTFMANCVTRLREEYDIVRAVFVGSAGGSTNLVRVLSELCASLVPARKSRESLSDLCTSENSVEELADDVLGLSGLLEKRLQVLQEEKKKVLIVVDAVNELEGAAALSLGWLPRRSGIVVTTIRGGANSKDPNVKTVLAALKKRFEITEPLVVPPLSSDDQISLLTQLAGRAPTSQEQEALKTKKDAASPLYIKLLAPKLARGSPDGSALHPLLGGKSLNLTPPASRENKRRGGGKLRRAASGVIAANRTRSPAKSTRGTDPVSSAPDTIQAVFDDLLVGLPADAAKKILTAIYVSGGGVWASQLRELARHSTLEGWLGPLVRCGPDGRVAFVHQQARDAVQRKWLKTPEDVQKAHGMLAAHFSTLYKFSDHDREADKALECQILTRLPRHLIGSNDAERLKDPAFGERKCAAGLVGDLVHDFADAGYEDFAECVRANAHVLAVGRYVPGLFAQQLANSRDDSTIDTKELRAPFRWVNKDQKRPACLGIMSSPATHYWAAASSKSGKSLALGGSDKLIHIIDAQDQYEKALLTGHQDDIVSVSFSPTDEATLVSLARVSRHEKAAFDLFVWDAHAATKLAAAQGAGSASDARWSSDGLYVAVACSGRCEIYSNKATLQKTLKLDGDAAACCFSPTNHNGDNQFVVCAVNTHIQAKSLTGKYTPPTFEGQHPEKVNDVHWACGFVATACDDGSVVLFDEKSGARLAYIEAHEDICKSVRLTKSPGAGIHLVSGGEDRSARLFRLSGGRLSGGRLSPDQAVLRGHSAAVAHVAHLPGGSSCLTTSEDGSCRIWDYARAFGQDKAPGSDKGIAACVFVEEPAGLIVADGAGVLRLFDPDGKGEVWRTEPLEAEHRAITALAVAEGGARVAVAMYKRVHLREIAGGAEAAPPLVFDDWVNCCAFVGGGAVAFAGDAASVNVWDRGNTITITHSEAKKTDSVLAMACRITGDEATIATGDNDGRINVWTEKEREDTSERREFEQYRFTKIEGWVVSICFYAHGLAACTSLGRVCVLEPGKCEVISMSTSLECAMAWVGSVGDRLVTACEAKLVHAWRRQGDSLETLGVDALFPGAARFGSPDGVGGQGAVAGKRIAVGDESGRLYVLDTEFERRASFDSPPRDAKPRHKFVRTDSGRLFLEEET</sequence>
<feature type="region of interest" description="Disordered" evidence="3">
    <location>
        <begin position="268"/>
        <end position="303"/>
    </location>
</feature>
<dbReference type="Pfam" id="PF24883">
    <property type="entry name" value="NPHP3_N"/>
    <property type="match status" value="1"/>
</dbReference>
<evidence type="ECO:0000259" key="4">
    <source>
        <dbReference type="Pfam" id="PF24883"/>
    </source>
</evidence>
<feature type="compositionally biased region" description="Basic residues" evidence="3">
    <location>
        <begin position="291"/>
        <end position="301"/>
    </location>
</feature>
<comment type="caution">
    <text evidence="5">The sequence shown here is derived from an EMBL/GenBank/DDBJ whole genome shotgun (WGS) entry which is preliminary data.</text>
</comment>
<dbReference type="InterPro" id="IPR056884">
    <property type="entry name" value="NPHP3-like_N"/>
</dbReference>
<dbReference type="Proteomes" id="UP000789595">
    <property type="component" value="Unassembled WGS sequence"/>
</dbReference>
<dbReference type="PROSITE" id="PS50082">
    <property type="entry name" value="WD_REPEATS_2"/>
    <property type="match status" value="1"/>
</dbReference>
<name>A0A8J2SER1_9STRA</name>
<dbReference type="SUPFAM" id="SSF52540">
    <property type="entry name" value="P-loop containing nucleoside triphosphate hydrolases"/>
    <property type="match status" value="1"/>
</dbReference>
<dbReference type="PANTHER" id="PTHR44791:SF1">
    <property type="entry name" value="TELOMERASE PROTEIN COMPONENT 1"/>
    <property type="match status" value="1"/>
</dbReference>
<dbReference type="GO" id="GO:0070034">
    <property type="term" value="F:telomerase RNA binding"/>
    <property type="evidence" value="ECO:0007669"/>
    <property type="project" value="TreeGrafter"/>
</dbReference>
<dbReference type="SUPFAM" id="SSF50978">
    <property type="entry name" value="WD40 repeat-like"/>
    <property type="match status" value="2"/>
</dbReference>
<keyword evidence="6" id="KW-1185">Reference proteome</keyword>